<dbReference type="PANTHER" id="PTHR35272">
    <property type="entry name" value="THIOL:DISULFIDE INTERCHANGE PROTEIN DSBC-RELATED"/>
    <property type="match status" value="1"/>
</dbReference>
<sequence length="266" mass="28704">MNKTALHTLLSLALIPLAACGQTPVSNHGPASAPAAKAATAASEVGGDLAQSLTAKLEQTYAGQNLKVQSVRSTPIAGLYEVVVTGNQVVYVDAKADYMLVGDLIDINTRQSLTDERAAELNKIDFSSLPLAQAIKEVRGNGKLQVAVFSDPDCPFCKRLEHEFAKMSDITIYNFMMPIASLHPDAARKAELIWCQPDRTSAWTQWMRESKMPPQAPACDNPVAETTSLGEQLGFTGTPTIVFPNGRTQSGYSPMPQLKQIIESNQ</sequence>
<gene>
    <name evidence="10" type="ORF">LVJ83_03315</name>
</gene>
<dbReference type="SUPFAM" id="SSF54423">
    <property type="entry name" value="DsbC/DsbG N-terminal domain-like"/>
    <property type="match status" value="1"/>
</dbReference>
<dbReference type="InterPro" id="IPR033954">
    <property type="entry name" value="DiS-bond_Isoase_DsbC/G"/>
</dbReference>
<feature type="chain" id="PRO_5045006376" description="Thiol:disulfide interchange protein" evidence="7">
    <location>
        <begin position="22"/>
        <end position="266"/>
    </location>
</feature>
<keyword evidence="5" id="KW-1015">Disulfide bond</keyword>
<feature type="domain" description="Thioredoxin-like fold" evidence="9">
    <location>
        <begin position="139"/>
        <end position="261"/>
    </location>
</feature>
<accession>A0ABY4DUH5</accession>
<dbReference type="Gene3D" id="3.10.450.70">
    <property type="entry name" value="Disulphide bond isomerase, DsbC/G, N-terminal"/>
    <property type="match status" value="1"/>
</dbReference>
<protein>
    <recommendedName>
        <fullName evidence="7">Thiol:disulfide interchange protein</fullName>
    </recommendedName>
</protein>
<dbReference type="InterPro" id="IPR012336">
    <property type="entry name" value="Thioredoxin-like_fold"/>
</dbReference>
<keyword evidence="11" id="KW-1185">Reference proteome</keyword>
<comment type="subcellular location">
    <subcellularLocation>
        <location evidence="1 7">Periplasm</location>
    </subcellularLocation>
</comment>
<evidence type="ECO:0000259" key="8">
    <source>
        <dbReference type="Pfam" id="PF10411"/>
    </source>
</evidence>
<evidence type="ECO:0000313" key="10">
    <source>
        <dbReference type="EMBL" id="UOO82511.1"/>
    </source>
</evidence>
<dbReference type="Pfam" id="PF13098">
    <property type="entry name" value="Thioredoxin_2"/>
    <property type="match status" value="1"/>
</dbReference>
<evidence type="ECO:0000313" key="11">
    <source>
        <dbReference type="Proteomes" id="UP000829817"/>
    </source>
</evidence>
<evidence type="ECO:0000256" key="5">
    <source>
        <dbReference type="ARBA" id="ARBA00023157"/>
    </source>
</evidence>
<evidence type="ECO:0000256" key="1">
    <source>
        <dbReference type="ARBA" id="ARBA00004418"/>
    </source>
</evidence>
<evidence type="ECO:0000256" key="2">
    <source>
        <dbReference type="ARBA" id="ARBA00009813"/>
    </source>
</evidence>
<dbReference type="Gene3D" id="3.40.30.10">
    <property type="entry name" value="Glutaredoxin"/>
    <property type="match status" value="1"/>
</dbReference>
<comment type="function">
    <text evidence="7">Required for disulfide bond formation in some periplasmic proteins. Acts by transferring its disulfide bond to other proteins and is reduced in the process.</text>
</comment>
<dbReference type="CDD" id="cd03020">
    <property type="entry name" value="DsbA_DsbC_DsbG"/>
    <property type="match status" value="1"/>
</dbReference>
<evidence type="ECO:0000259" key="9">
    <source>
        <dbReference type="Pfam" id="PF13098"/>
    </source>
</evidence>
<keyword evidence="3 7" id="KW-0732">Signal</keyword>
<keyword evidence="6 7" id="KW-0676">Redox-active center</keyword>
<dbReference type="InterPro" id="IPR009094">
    <property type="entry name" value="DiS-bond_isomerase_DsbC/G_N_sf"/>
</dbReference>
<dbReference type="InterPro" id="IPR018950">
    <property type="entry name" value="DiS-bond_isomerase_DsbC/G_N"/>
</dbReference>
<organism evidence="10 11">
    <name type="scientific">Uruburuella testudinis</name>
    <dbReference type="NCBI Taxonomy" id="1282863"/>
    <lineage>
        <taxon>Bacteria</taxon>
        <taxon>Pseudomonadati</taxon>
        <taxon>Pseudomonadota</taxon>
        <taxon>Betaproteobacteria</taxon>
        <taxon>Neisseriales</taxon>
        <taxon>Neisseriaceae</taxon>
        <taxon>Uruburuella</taxon>
    </lineage>
</organism>
<keyword evidence="4 7" id="KW-0574">Periplasm</keyword>
<evidence type="ECO:0000256" key="6">
    <source>
        <dbReference type="ARBA" id="ARBA00023284"/>
    </source>
</evidence>
<dbReference type="SUPFAM" id="SSF52833">
    <property type="entry name" value="Thioredoxin-like"/>
    <property type="match status" value="1"/>
</dbReference>
<feature type="signal peptide" evidence="7">
    <location>
        <begin position="1"/>
        <end position="21"/>
    </location>
</feature>
<evidence type="ECO:0000256" key="7">
    <source>
        <dbReference type="RuleBase" id="RU364038"/>
    </source>
</evidence>
<name>A0ABY4DUH5_9NEIS</name>
<dbReference type="InterPro" id="IPR051470">
    <property type="entry name" value="Thiol:disulfide_interchange"/>
</dbReference>
<dbReference type="Pfam" id="PF10411">
    <property type="entry name" value="DsbC_N"/>
    <property type="match status" value="1"/>
</dbReference>
<proteinExistence type="inferred from homology"/>
<evidence type="ECO:0000256" key="3">
    <source>
        <dbReference type="ARBA" id="ARBA00022729"/>
    </source>
</evidence>
<evidence type="ECO:0000256" key="4">
    <source>
        <dbReference type="ARBA" id="ARBA00022764"/>
    </source>
</evidence>
<dbReference type="EMBL" id="CP091508">
    <property type="protein sequence ID" value="UOO82511.1"/>
    <property type="molecule type" value="Genomic_DNA"/>
</dbReference>
<comment type="similarity">
    <text evidence="2 7">Belongs to the thioredoxin family. DsbC subfamily.</text>
</comment>
<dbReference type="Proteomes" id="UP000829817">
    <property type="component" value="Chromosome"/>
</dbReference>
<dbReference type="InterPro" id="IPR036249">
    <property type="entry name" value="Thioredoxin-like_sf"/>
</dbReference>
<dbReference type="RefSeq" id="WP_244786289.1">
    <property type="nucleotide sequence ID" value="NZ_CP091508.1"/>
</dbReference>
<feature type="domain" description="Disulphide bond isomerase DsbC/G N-terminal" evidence="8">
    <location>
        <begin position="40"/>
        <end position="115"/>
    </location>
</feature>
<dbReference type="PANTHER" id="PTHR35272:SF3">
    <property type="entry name" value="THIOL:DISULFIDE INTERCHANGE PROTEIN DSBC"/>
    <property type="match status" value="1"/>
</dbReference>
<reference evidence="10 11" key="1">
    <citation type="journal article" date="2022" name="Res Sq">
        <title>Evolution of multicellular longitudinally dividing oral cavity symbionts (Neisseriaceae).</title>
        <authorList>
            <person name="Nyongesa S."/>
            <person name="Weber P."/>
            <person name="Bernet E."/>
            <person name="Pullido F."/>
            <person name="Nieckarz M."/>
            <person name="Delaby M."/>
            <person name="Nieves C."/>
            <person name="Viehboeck T."/>
            <person name="Krause N."/>
            <person name="Rivera-Millot A."/>
            <person name="Nakamura A."/>
            <person name="Vischer N."/>
            <person name="VanNieuwenhze M."/>
            <person name="Brun Y."/>
            <person name="Cava F."/>
            <person name="Bulgheresi S."/>
            <person name="Veyrier F."/>
        </authorList>
    </citation>
    <scope>NUCLEOTIDE SEQUENCE [LARGE SCALE GENOMIC DNA]</scope>
    <source>
        <strain evidence="10 11">CCUG 63373m</strain>
    </source>
</reference>